<accession>A0AAU9QYS7</accession>
<proteinExistence type="predicted"/>
<dbReference type="EMBL" id="OV915080">
    <property type="protein sequence ID" value="CAH1705382.1"/>
    <property type="molecule type" value="Genomic_DNA"/>
</dbReference>
<feature type="domain" description="DUF4422" evidence="1">
    <location>
        <begin position="4"/>
        <end position="219"/>
    </location>
</feature>
<sequence length="258" mass="30291">MKIKVLVAAHKQFPMPDDSVYLPVLVGAVKNYKPGIDYQRDDAGKNISAKNPYYNELTGIYWAWKNLKDVDAAGLVHYRRYFYVSKPHDLDHVAKGADYEHFLADYDVIVPKKRNYYIESNYDHYVHAHPAEPLDKTREIISADYPDYLPAFDMMMKRRSAHMFNMFVMKKEQFNDYCEFIFSVLSKLEGQIDISSYSVQDQRVYGYISEVLMDVWLYTTKQNYTEMTWSQLGGEKKIKKGINLIKRKLGIGKKQTHF</sequence>
<dbReference type="InterPro" id="IPR025536">
    <property type="entry name" value="DUF4422"/>
</dbReference>
<dbReference type="Proteomes" id="UP001295440">
    <property type="component" value="Chromosome"/>
</dbReference>
<name>A0AAU9QYS7_9LACO</name>
<organism evidence="2 3">
    <name type="scientific">Lactobacillus delbrueckii subsp. delbrueckii</name>
    <dbReference type="NCBI Taxonomy" id="83684"/>
    <lineage>
        <taxon>Bacteria</taxon>
        <taxon>Bacillati</taxon>
        <taxon>Bacillota</taxon>
        <taxon>Bacilli</taxon>
        <taxon>Lactobacillales</taxon>
        <taxon>Lactobacillaceae</taxon>
        <taxon>Lactobacillus</taxon>
    </lineage>
</organism>
<protein>
    <recommendedName>
        <fullName evidence="1">DUF4422 domain-containing protein</fullName>
    </recommendedName>
</protein>
<gene>
    <name evidence="2" type="ORF">LDD865_0218</name>
</gene>
<evidence type="ECO:0000313" key="3">
    <source>
        <dbReference type="Proteomes" id="UP001295440"/>
    </source>
</evidence>
<evidence type="ECO:0000313" key="2">
    <source>
        <dbReference type="EMBL" id="CAH1705382.1"/>
    </source>
</evidence>
<evidence type="ECO:0000259" key="1">
    <source>
        <dbReference type="Pfam" id="PF14393"/>
    </source>
</evidence>
<reference evidence="2" key="1">
    <citation type="submission" date="2022-02" db="EMBL/GenBank/DDBJ databases">
        <authorList>
            <person name="Deutsch MARIE S."/>
        </authorList>
    </citation>
    <scope>NUCLEOTIDE SEQUENCE</scope>
    <source>
        <strain evidence="2">CIRM-BIA865</strain>
    </source>
</reference>
<dbReference type="RefSeq" id="WP_260369610.1">
    <property type="nucleotide sequence ID" value="NZ_OV915080.1"/>
</dbReference>
<dbReference type="AlphaFoldDB" id="A0AAU9QYS7"/>
<dbReference type="Pfam" id="PF14393">
    <property type="entry name" value="DUF4422"/>
    <property type="match status" value="1"/>
</dbReference>